<reference evidence="2 3" key="1">
    <citation type="submission" date="2016-10" db="EMBL/GenBank/DDBJ databases">
        <authorList>
            <person name="de Groot N.N."/>
        </authorList>
    </citation>
    <scope>NUCLEOTIDE SEQUENCE [LARGE SCALE GENOMIC DNA]</scope>
    <source>
        <strain evidence="2 3">DSM 13760</strain>
    </source>
</reference>
<accession>A0A1H9TXS4</accession>
<gene>
    <name evidence="2" type="ORF">SAMN04488559_1186</name>
</gene>
<evidence type="ECO:0000259" key="1">
    <source>
        <dbReference type="Pfam" id="PF13421"/>
    </source>
</evidence>
<dbReference type="OrthoDB" id="9764015at2"/>
<dbReference type="AlphaFoldDB" id="A0A1H9TXS4"/>
<proteinExistence type="predicted"/>
<dbReference type="GO" id="GO:0008233">
    <property type="term" value="F:peptidase activity"/>
    <property type="evidence" value="ECO:0007669"/>
    <property type="project" value="UniProtKB-KW"/>
</dbReference>
<evidence type="ECO:0000313" key="2">
    <source>
        <dbReference type="EMBL" id="SES02045.1"/>
    </source>
</evidence>
<dbReference type="CDD" id="cd03408">
    <property type="entry name" value="SPFH_like_u1"/>
    <property type="match status" value="1"/>
</dbReference>
<keyword evidence="2" id="KW-0378">Hydrolase</keyword>
<keyword evidence="3" id="KW-1185">Reference proteome</keyword>
<dbReference type="Proteomes" id="UP000198948">
    <property type="component" value="Unassembled WGS sequence"/>
</dbReference>
<evidence type="ECO:0000313" key="3">
    <source>
        <dbReference type="Proteomes" id="UP000198948"/>
    </source>
</evidence>
<keyword evidence="2" id="KW-0645">Protease</keyword>
<dbReference type="InterPro" id="IPR033880">
    <property type="entry name" value="SPFH_YdjI"/>
</dbReference>
<feature type="domain" description="SPFH" evidence="1">
    <location>
        <begin position="25"/>
        <end position="226"/>
    </location>
</feature>
<organism evidence="2 3">
    <name type="scientific">Isobaculum melis</name>
    <dbReference type="NCBI Taxonomy" id="142588"/>
    <lineage>
        <taxon>Bacteria</taxon>
        <taxon>Bacillati</taxon>
        <taxon>Bacillota</taxon>
        <taxon>Bacilli</taxon>
        <taxon>Lactobacillales</taxon>
        <taxon>Carnobacteriaceae</taxon>
        <taxon>Isobaculum</taxon>
    </lineage>
</organism>
<name>A0A1H9TXS4_9LACT</name>
<protein>
    <submittedName>
        <fullName evidence="2">Membrane protease subunit, stomatin/prohibitin family, contains C-terminal Zn-ribbon domain</fullName>
    </submittedName>
</protein>
<dbReference type="EMBL" id="FOHA01000018">
    <property type="protein sequence ID" value="SES02045.1"/>
    <property type="molecule type" value="Genomic_DNA"/>
</dbReference>
<dbReference type="PANTHER" id="PTHR37826">
    <property type="entry name" value="FLOTILLIN BAND_7_5 DOMAIN PROTEIN"/>
    <property type="match status" value="1"/>
</dbReference>
<dbReference type="PANTHER" id="PTHR37826:SF2">
    <property type="entry name" value="ZINC-RIBBON DOMAIN-CONTAINING PROTEIN"/>
    <property type="match status" value="1"/>
</dbReference>
<sequence>MPLNFFKSHCIKMIECLDDSANQFVYRFPVKNQEIKMGAQLIVAPDQVAILVSEGTVADFFQPGHYELAIKNMPRLTQLKAWPYGFQSPFKAEVYFIHTKKIMNQHWKTTTPIQMYHPAFQWVNVHANGTFSYHVSDPVLFLNTILGSTAVVSAETILEPLQTHVLEAFLDALNDTKTAYLALAAVTEPIHQLIEIALQEKFKSYGLILDTFTIQISKEVQENLVEMSTPATSKAILGNLMQQVLNQPQQQLVADQQPLLEQSATKSCVYCQTINPFDASYCAKCGRKQL</sequence>
<dbReference type="GO" id="GO:0006508">
    <property type="term" value="P:proteolysis"/>
    <property type="evidence" value="ECO:0007669"/>
    <property type="project" value="UniProtKB-KW"/>
</dbReference>
<dbReference type="STRING" id="142588.SAMN04488559_1186"/>
<dbReference type="RefSeq" id="WP_092653491.1">
    <property type="nucleotide sequence ID" value="NZ_FOHA01000018.1"/>
</dbReference>
<dbReference type="Pfam" id="PF13421">
    <property type="entry name" value="Band_7_1"/>
    <property type="match status" value="1"/>
</dbReference>